<sequence length="211" mass="23222">MTKQREVTVKGRPNKSEGEAGAQMLARMNDSHGPLTRWALSHLAFKADDRVLDVGCGGGACLHRMAEQVTGGHLTGVDYSDVSVAKATAYNQEAVDAGRMDIVAGSVSALPFEDDHFDKIVTIESYYFWPALETDVREVRRVLKPGGHFLLVAEIYDHPGLPQPVLDNIAEYQMRNLSLDGFVDLFKIAGFADLSIHVEPEHQWICAEGVK</sequence>
<evidence type="ECO:0000313" key="4">
    <source>
        <dbReference type="EMBL" id="EFV02080.1"/>
    </source>
</evidence>
<keyword evidence="1 4" id="KW-0808">Transferase</keyword>
<dbReference type="PANTHER" id="PTHR44068:SF1">
    <property type="entry name" value="HYPOTHETICAL LOC100005854"/>
    <property type="match status" value="1"/>
</dbReference>
<dbReference type="Gene3D" id="3.40.50.150">
    <property type="entry name" value="Vaccinia Virus protein VP39"/>
    <property type="match status" value="1"/>
</dbReference>
<dbReference type="OrthoDB" id="9772751at2"/>
<dbReference type="AlphaFoldDB" id="E6MFT5"/>
<dbReference type="SUPFAM" id="SSF53335">
    <property type="entry name" value="S-adenosyl-L-methionine-dependent methyltransferases"/>
    <property type="match status" value="1"/>
</dbReference>
<dbReference type="PANTHER" id="PTHR44068">
    <property type="entry name" value="ZGC:194242"/>
    <property type="match status" value="1"/>
</dbReference>
<evidence type="ECO:0000256" key="2">
    <source>
        <dbReference type="SAM" id="MobiDB-lite"/>
    </source>
</evidence>
<feature type="domain" description="Methyltransferase type 11" evidence="3">
    <location>
        <begin position="52"/>
        <end position="150"/>
    </location>
</feature>
<gene>
    <name evidence="4" type="ORF">HMP0721_0846</name>
</gene>
<dbReference type="eggNOG" id="COG2226">
    <property type="taxonomic scope" value="Bacteria"/>
</dbReference>
<dbReference type="CDD" id="cd02440">
    <property type="entry name" value="AdoMet_MTases"/>
    <property type="match status" value="1"/>
</dbReference>
<dbReference type="InterPro" id="IPR013216">
    <property type="entry name" value="Methyltransf_11"/>
</dbReference>
<keyword evidence="4" id="KW-0489">Methyltransferase</keyword>
<dbReference type="Pfam" id="PF08241">
    <property type="entry name" value="Methyltransf_11"/>
    <property type="match status" value="1"/>
</dbReference>
<dbReference type="STRING" id="887929.HMP0721_0846"/>
<dbReference type="GO" id="GO:0003838">
    <property type="term" value="F:sterol 24-C-methyltransferase activity"/>
    <property type="evidence" value="ECO:0007669"/>
    <property type="project" value="TreeGrafter"/>
</dbReference>
<accession>E6MFT5</accession>
<dbReference type="InterPro" id="IPR029063">
    <property type="entry name" value="SAM-dependent_MTases_sf"/>
</dbReference>
<proteinExistence type="predicted"/>
<feature type="region of interest" description="Disordered" evidence="2">
    <location>
        <begin position="1"/>
        <end position="20"/>
    </location>
</feature>
<reference evidence="4 5" key="1">
    <citation type="submission" date="2010-12" db="EMBL/GenBank/DDBJ databases">
        <authorList>
            <person name="Muzny D."/>
            <person name="Qin X."/>
            <person name="Deng J."/>
            <person name="Jiang H."/>
            <person name="Liu Y."/>
            <person name="Qu J."/>
            <person name="Song X.-Z."/>
            <person name="Zhang L."/>
            <person name="Thornton R."/>
            <person name="Coyle M."/>
            <person name="Francisco L."/>
            <person name="Jackson L."/>
            <person name="Javaid M."/>
            <person name="Korchina V."/>
            <person name="Kovar C."/>
            <person name="Mata R."/>
            <person name="Mathew T."/>
            <person name="Ngo R."/>
            <person name="Nguyen L."/>
            <person name="Nguyen N."/>
            <person name="Okwuonu G."/>
            <person name="Ongeri F."/>
            <person name="Pham C."/>
            <person name="Simmons D."/>
            <person name="Wilczek-Boney K."/>
            <person name="Hale W."/>
            <person name="Jakkamsetti A."/>
            <person name="Pham P."/>
            <person name="Ruth R."/>
            <person name="San Lucas F."/>
            <person name="Warren J."/>
            <person name="Zhang J."/>
            <person name="Zhao Z."/>
            <person name="Zhou C."/>
            <person name="Zhu D."/>
            <person name="Lee S."/>
            <person name="Bess C."/>
            <person name="Blankenburg K."/>
            <person name="Forbes L."/>
            <person name="Fu Q."/>
            <person name="Gubbala S."/>
            <person name="Hirani K."/>
            <person name="Jayaseelan J.C."/>
            <person name="Lara F."/>
            <person name="Munidasa M."/>
            <person name="Palculict T."/>
            <person name="Patil S."/>
            <person name="Pu L.-L."/>
            <person name="Saada N."/>
            <person name="Tang L."/>
            <person name="Weissenberger G."/>
            <person name="Zhu Y."/>
            <person name="Hemphill L."/>
            <person name="Shang Y."/>
            <person name="Youmans B."/>
            <person name="Ayvaz T."/>
            <person name="Ross M."/>
            <person name="Santibanez J."/>
            <person name="Aqrawi P."/>
            <person name="Gross S."/>
            <person name="Joshi V."/>
            <person name="Fowler G."/>
            <person name="Nazareth L."/>
            <person name="Reid J."/>
            <person name="Worley K."/>
            <person name="Petrosino J."/>
            <person name="Highlander S."/>
            <person name="Gibbs R."/>
        </authorList>
    </citation>
    <scope>NUCLEOTIDE SEQUENCE [LARGE SCALE GENOMIC DNA]</scope>
    <source>
        <strain evidence="4 5">ATCC 23263</strain>
    </source>
</reference>
<name>E6MFT5_9FIRM</name>
<organism evidence="4 5">
    <name type="scientific">Pseudoramibacter alactolyticus ATCC 23263</name>
    <dbReference type="NCBI Taxonomy" id="887929"/>
    <lineage>
        <taxon>Bacteria</taxon>
        <taxon>Bacillati</taxon>
        <taxon>Bacillota</taxon>
        <taxon>Clostridia</taxon>
        <taxon>Eubacteriales</taxon>
        <taxon>Eubacteriaceae</taxon>
        <taxon>Pseudoramibacter</taxon>
    </lineage>
</organism>
<dbReference type="EMBL" id="AEQN01000014">
    <property type="protein sequence ID" value="EFV02080.1"/>
    <property type="molecule type" value="Genomic_DNA"/>
</dbReference>
<evidence type="ECO:0000256" key="1">
    <source>
        <dbReference type="ARBA" id="ARBA00022679"/>
    </source>
</evidence>
<dbReference type="InterPro" id="IPR050447">
    <property type="entry name" value="Erg6_SMT_methyltransf"/>
</dbReference>
<dbReference type="GO" id="GO:0032259">
    <property type="term" value="P:methylation"/>
    <property type="evidence" value="ECO:0007669"/>
    <property type="project" value="UniProtKB-KW"/>
</dbReference>
<protein>
    <submittedName>
        <fullName evidence="4">Methyltransferase domain protein</fullName>
    </submittedName>
</protein>
<dbReference type="GO" id="GO:0016126">
    <property type="term" value="P:sterol biosynthetic process"/>
    <property type="evidence" value="ECO:0007669"/>
    <property type="project" value="TreeGrafter"/>
</dbReference>
<feature type="compositionally biased region" description="Basic and acidic residues" evidence="2">
    <location>
        <begin position="1"/>
        <end position="18"/>
    </location>
</feature>
<evidence type="ECO:0000259" key="3">
    <source>
        <dbReference type="Pfam" id="PF08241"/>
    </source>
</evidence>
<evidence type="ECO:0000313" key="5">
    <source>
        <dbReference type="Proteomes" id="UP000004754"/>
    </source>
</evidence>
<keyword evidence="5" id="KW-1185">Reference proteome</keyword>
<dbReference type="HOGENOM" id="CLU_081534_1_0_9"/>
<dbReference type="Proteomes" id="UP000004754">
    <property type="component" value="Unassembled WGS sequence"/>
</dbReference>
<dbReference type="RefSeq" id="WP_006598270.1">
    <property type="nucleotide sequence ID" value="NZ_GL622359.1"/>
</dbReference>
<comment type="caution">
    <text evidence="4">The sequence shown here is derived from an EMBL/GenBank/DDBJ whole genome shotgun (WGS) entry which is preliminary data.</text>
</comment>